<dbReference type="AlphaFoldDB" id="A0A543Q3Z2"/>
<proteinExistence type="predicted"/>
<sequence length="143" mass="14353">MKSEFLIGLALIFAGFSVSAAAAPHTASVNHSSSIIEGDAFVNGTGIMAINEVAGVGNAQANSVQMVVGAIRPVSNNILSQNVTDIDSSKKDPSSTPKILNSVKISSTAFKGAEGIAQINQVSGSGNTSANSFALGIAPGVIH</sequence>
<name>A0A543Q3Z2_ACITH</name>
<evidence type="ECO:0000313" key="2">
    <source>
        <dbReference type="EMBL" id="TQN51030.1"/>
    </source>
</evidence>
<gene>
    <name evidence="2" type="ORF">DLNHIDIE_00894</name>
</gene>
<dbReference type="Proteomes" id="UP000315403">
    <property type="component" value="Unassembled WGS sequence"/>
</dbReference>
<keyword evidence="1" id="KW-0732">Signal</keyword>
<reference evidence="2 3" key="1">
    <citation type="submission" date="2019-03" db="EMBL/GenBank/DDBJ databases">
        <title>New insights into Acidothiobacillus thiooxidans sulfur metabolism through coupled gene expression, solution geochemistry, microscopy and spectroscopy analyses.</title>
        <authorList>
            <person name="Camacho D."/>
            <person name="Frazao R."/>
            <person name="Fouillen A."/>
            <person name="Nanci A."/>
            <person name="Lang B.F."/>
            <person name="Apte S.C."/>
            <person name="Baron C."/>
            <person name="Warren L.A."/>
        </authorList>
    </citation>
    <scope>NUCLEOTIDE SEQUENCE [LARGE SCALE GENOMIC DNA]</scope>
    <source>
        <strain evidence="2 3">ATCC 19377</strain>
    </source>
</reference>
<comment type="caution">
    <text evidence="2">The sequence shown here is derived from an EMBL/GenBank/DDBJ whole genome shotgun (WGS) entry which is preliminary data.</text>
</comment>
<feature type="chain" id="PRO_5021994386" evidence="1">
    <location>
        <begin position="23"/>
        <end position="143"/>
    </location>
</feature>
<protein>
    <submittedName>
        <fullName evidence="2">Uncharacterized protein</fullName>
    </submittedName>
</protein>
<dbReference type="EMBL" id="SZUV01000001">
    <property type="protein sequence ID" value="TQN51030.1"/>
    <property type="molecule type" value="Genomic_DNA"/>
</dbReference>
<evidence type="ECO:0000313" key="3">
    <source>
        <dbReference type="Proteomes" id="UP000315403"/>
    </source>
</evidence>
<dbReference type="RefSeq" id="WP_142086932.1">
    <property type="nucleotide sequence ID" value="NZ_SZUV01000001.1"/>
</dbReference>
<evidence type="ECO:0000256" key="1">
    <source>
        <dbReference type="SAM" id="SignalP"/>
    </source>
</evidence>
<accession>A0A543Q3Z2</accession>
<feature type="signal peptide" evidence="1">
    <location>
        <begin position="1"/>
        <end position="22"/>
    </location>
</feature>
<organism evidence="2 3">
    <name type="scientific">Acidithiobacillus thiooxidans ATCC 19377</name>
    <dbReference type="NCBI Taxonomy" id="637390"/>
    <lineage>
        <taxon>Bacteria</taxon>
        <taxon>Pseudomonadati</taxon>
        <taxon>Pseudomonadota</taxon>
        <taxon>Acidithiobacillia</taxon>
        <taxon>Acidithiobacillales</taxon>
        <taxon>Acidithiobacillaceae</taxon>
        <taxon>Acidithiobacillus</taxon>
    </lineage>
</organism>